<evidence type="ECO:0000256" key="2">
    <source>
        <dbReference type="ARBA" id="ARBA00022692"/>
    </source>
</evidence>
<proteinExistence type="predicted"/>
<evidence type="ECO:0000313" key="7">
    <source>
        <dbReference type="Ensembl" id="ENSGALP00010044312.1"/>
    </source>
</evidence>
<dbReference type="Gene3D" id="1.20.1540.10">
    <property type="entry name" value="Rhomboid-like"/>
    <property type="match status" value="1"/>
</dbReference>
<evidence type="ECO:0000256" key="5">
    <source>
        <dbReference type="SAM" id="Phobius"/>
    </source>
</evidence>
<evidence type="ECO:0000256" key="1">
    <source>
        <dbReference type="ARBA" id="ARBA00004141"/>
    </source>
</evidence>
<keyword evidence="3 5" id="KW-1133">Transmembrane helix</keyword>
<keyword evidence="4 5" id="KW-0472">Membrane</keyword>
<dbReference type="Pfam" id="PF01694">
    <property type="entry name" value="Rhomboid"/>
    <property type="match status" value="1"/>
</dbReference>
<reference evidence="7" key="1">
    <citation type="submission" date="2020-11" db="EMBL/GenBank/DDBJ databases">
        <title>Gallus gallus (Chicken) genome, bGalGal1, GRCg7b, maternal haplotype autosomes + Z &amp; W.</title>
        <authorList>
            <person name="Warren W."/>
            <person name="Formenti G."/>
            <person name="Fedrigo O."/>
            <person name="Haase B."/>
            <person name="Mountcastle J."/>
            <person name="Balacco J."/>
            <person name="Tracey A."/>
            <person name="Schneider V."/>
            <person name="Okimoto R."/>
            <person name="Cheng H."/>
            <person name="Hawken R."/>
            <person name="Howe K."/>
            <person name="Jarvis E.D."/>
        </authorList>
    </citation>
    <scope>NUCLEOTIDE SEQUENCE [LARGE SCALE GENOMIC DNA]</scope>
    <source>
        <strain evidence="7">Broiler</strain>
    </source>
</reference>
<feature type="transmembrane region" description="Helical" evidence="5">
    <location>
        <begin position="105"/>
        <end position="125"/>
    </location>
</feature>
<dbReference type="InterPro" id="IPR022764">
    <property type="entry name" value="Peptidase_S54_rhomboid_dom"/>
</dbReference>
<reference evidence="7" key="3">
    <citation type="submission" date="2025-09" db="UniProtKB">
        <authorList>
            <consortium name="Ensembl"/>
        </authorList>
    </citation>
    <scope>IDENTIFICATION</scope>
    <source>
        <strain evidence="7">broiler</strain>
    </source>
</reference>
<dbReference type="Ensembl" id="ENSGALT00010071622.1">
    <property type="protein sequence ID" value="ENSGALP00010044312.1"/>
    <property type="gene ID" value="ENSGALG00010029620.1"/>
</dbReference>
<protein>
    <recommendedName>
        <fullName evidence="6">Peptidase S54 rhomboid domain-containing protein</fullName>
    </recommendedName>
</protein>
<dbReference type="Proteomes" id="UP000000539">
    <property type="component" value="Chromosome 19"/>
</dbReference>
<evidence type="ECO:0000313" key="8">
    <source>
        <dbReference type="Proteomes" id="UP000000539"/>
    </source>
</evidence>
<organism evidence="7 8">
    <name type="scientific">Gallus gallus</name>
    <name type="common">Chicken</name>
    <dbReference type="NCBI Taxonomy" id="9031"/>
    <lineage>
        <taxon>Eukaryota</taxon>
        <taxon>Metazoa</taxon>
        <taxon>Chordata</taxon>
        <taxon>Craniata</taxon>
        <taxon>Vertebrata</taxon>
        <taxon>Euteleostomi</taxon>
        <taxon>Archelosauria</taxon>
        <taxon>Archosauria</taxon>
        <taxon>Dinosauria</taxon>
        <taxon>Saurischia</taxon>
        <taxon>Theropoda</taxon>
        <taxon>Coelurosauria</taxon>
        <taxon>Aves</taxon>
        <taxon>Neognathae</taxon>
        <taxon>Galloanserae</taxon>
        <taxon>Galliformes</taxon>
        <taxon>Phasianidae</taxon>
        <taxon>Phasianinae</taxon>
        <taxon>Gallus</taxon>
    </lineage>
</organism>
<name>A0A8V1API4_CHICK</name>
<evidence type="ECO:0000259" key="6">
    <source>
        <dbReference type="Pfam" id="PF01694"/>
    </source>
</evidence>
<accession>A0A8V1API4</accession>
<dbReference type="InterPro" id="IPR035952">
    <property type="entry name" value="Rhomboid-like_sf"/>
</dbReference>
<dbReference type="GO" id="GO:0016020">
    <property type="term" value="C:membrane"/>
    <property type="evidence" value="ECO:0007669"/>
    <property type="project" value="UniProtKB-SubCell"/>
</dbReference>
<keyword evidence="8" id="KW-1185">Reference proteome</keyword>
<feature type="domain" description="Peptidase S54 rhomboid" evidence="6">
    <location>
        <begin position="65"/>
        <end position="123"/>
    </location>
</feature>
<dbReference type="AlphaFoldDB" id="A0A8V1API4"/>
<reference evidence="7" key="2">
    <citation type="submission" date="2025-08" db="UniProtKB">
        <authorList>
            <consortium name="Ensembl"/>
        </authorList>
    </citation>
    <scope>IDENTIFICATION</scope>
    <source>
        <strain evidence="7">broiler</strain>
    </source>
</reference>
<keyword evidence="2 5" id="KW-0812">Transmembrane</keyword>
<feature type="transmembrane region" description="Helical" evidence="5">
    <location>
        <begin position="69"/>
        <end position="93"/>
    </location>
</feature>
<dbReference type="GO" id="GO:0004252">
    <property type="term" value="F:serine-type endopeptidase activity"/>
    <property type="evidence" value="ECO:0007669"/>
    <property type="project" value="InterPro"/>
</dbReference>
<comment type="subcellular location">
    <subcellularLocation>
        <location evidence="1">Membrane</location>
        <topology evidence="1">Multi-pass membrane protein</topology>
    </subcellularLocation>
</comment>
<evidence type="ECO:0000256" key="4">
    <source>
        <dbReference type="ARBA" id="ARBA00023136"/>
    </source>
</evidence>
<sequence length="193" mass="21302">MWLSSTGLGPCGALCHAAPPGPHRPAVLLSQFPVLPHAYVCGSGRSAEWGHAWFLPAVVPSDAFSVHRLVTYIFVYEDLISLTCGAVVIWYFAGSFEKNVGTVKHCFFTLVFADITGGACFWLNYSLGCDLCQSLHRITSQECWNICHIQTSVGAAHYKLKMSHSRPFNAYFLNWGKVALMKRNLSTGVDVQE</sequence>
<dbReference type="SUPFAM" id="SSF144091">
    <property type="entry name" value="Rhomboid-like"/>
    <property type="match status" value="1"/>
</dbReference>
<dbReference type="GeneTree" id="ENSGT00390000000699"/>
<evidence type="ECO:0000256" key="3">
    <source>
        <dbReference type="ARBA" id="ARBA00022989"/>
    </source>
</evidence>